<evidence type="ECO:0000259" key="18">
    <source>
        <dbReference type="PROSITE" id="PS51722"/>
    </source>
</evidence>
<dbReference type="InterPro" id="IPR049394">
    <property type="entry name" value="eEFSec_C"/>
</dbReference>
<comment type="caution">
    <text evidence="19">The sequence shown here is derived from an EMBL/GenBank/DDBJ whole genome shotgun (WGS) entry which is preliminary data.</text>
</comment>
<evidence type="ECO:0000313" key="20">
    <source>
        <dbReference type="Proteomes" id="UP001381693"/>
    </source>
</evidence>
<comment type="subcellular location">
    <subcellularLocation>
        <location evidence="4">Cytoplasm</location>
    </subcellularLocation>
    <subcellularLocation>
        <location evidence="3">Nucleus</location>
    </subcellularLocation>
</comment>
<dbReference type="InterPro" id="IPR050055">
    <property type="entry name" value="EF-Tu_GTPase"/>
</dbReference>
<evidence type="ECO:0000256" key="14">
    <source>
        <dbReference type="ARBA" id="ARBA00049117"/>
    </source>
</evidence>
<evidence type="ECO:0000256" key="11">
    <source>
        <dbReference type="ARBA" id="ARBA00022917"/>
    </source>
</evidence>
<evidence type="ECO:0000256" key="17">
    <source>
        <dbReference type="ARBA" id="ARBA00082387"/>
    </source>
</evidence>
<name>A0AAN9A6S6_HALRR</name>
<evidence type="ECO:0000256" key="16">
    <source>
        <dbReference type="ARBA" id="ARBA00076506"/>
    </source>
</evidence>
<dbReference type="Gene3D" id="3.40.50.300">
    <property type="entry name" value="P-loop containing nucleotide triphosphate hydrolases"/>
    <property type="match status" value="1"/>
</dbReference>
<dbReference type="InterPro" id="IPR027417">
    <property type="entry name" value="P-loop_NTPase"/>
</dbReference>
<dbReference type="Pfam" id="PF00009">
    <property type="entry name" value="GTP_EFTU"/>
    <property type="match status" value="1"/>
</dbReference>
<evidence type="ECO:0000256" key="15">
    <source>
        <dbReference type="ARBA" id="ARBA00054716"/>
    </source>
</evidence>
<dbReference type="Pfam" id="PF03144">
    <property type="entry name" value="GTP_EFTU_D2"/>
    <property type="match status" value="1"/>
</dbReference>
<evidence type="ECO:0000256" key="4">
    <source>
        <dbReference type="ARBA" id="ARBA00004496"/>
    </source>
</evidence>
<dbReference type="Proteomes" id="UP001381693">
    <property type="component" value="Unassembled WGS sequence"/>
</dbReference>
<keyword evidence="10" id="KW-0378">Hydrolase</keyword>
<dbReference type="InterPro" id="IPR004161">
    <property type="entry name" value="EFTu-like_2"/>
</dbReference>
<dbReference type="EMBL" id="JAXCGZ010003877">
    <property type="protein sequence ID" value="KAK7082836.1"/>
    <property type="molecule type" value="Genomic_DNA"/>
</dbReference>
<reference evidence="19 20" key="1">
    <citation type="submission" date="2023-11" db="EMBL/GenBank/DDBJ databases">
        <title>Halocaridina rubra genome assembly.</title>
        <authorList>
            <person name="Smith C."/>
        </authorList>
    </citation>
    <scope>NUCLEOTIDE SEQUENCE [LARGE SCALE GENOMIC DNA]</scope>
    <source>
        <strain evidence="19">EP-1</strain>
        <tissue evidence="19">Whole</tissue>
    </source>
</reference>
<evidence type="ECO:0000256" key="5">
    <source>
        <dbReference type="ARBA" id="ARBA00015953"/>
    </source>
</evidence>
<keyword evidence="20" id="KW-1185">Reference proteome</keyword>
<dbReference type="GO" id="GO:0003924">
    <property type="term" value="F:GTPase activity"/>
    <property type="evidence" value="ECO:0007669"/>
    <property type="project" value="InterPro"/>
</dbReference>
<evidence type="ECO:0000256" key="6">
    <source>
        <dbReference type="ARBA" id="ARBA00022481"/>
    </source>
</evidence>
<comment type="cofactor">
    <cofactor evidence="2">
        <name>Mg(2+)</name>
        <dbReference type="ChEBI" id="CHEBI:18420"/>
    </cofactor>
</comment>
<sequence>MEKKILNFNVGVLGHVDSGKTSLAKALSTVASTACFDKNPQSRERGITIDLGFSSFIVDIPSHLKESGCDKLQFTLVDCPGHASLIRTIIGGAQIIDAMMLVVDVMKGIQTQTAECLVIGEILCDHILVVLNKLDLIPAEKQKISIEKMTKRILLTLQQTKFAGAKVTCVSAKPGGPDSHIVEPIGITDLIEAMKSFSYIPDRNSSGPFLYAVDHCFSIKGQGTVMTGTVLQGSVAVNDNVEIPSLKVTKKVKSIQMFRKPVERASQGDRVGMCVTQFDPKQLERGLVGMPGLIQISFGVIALVKKIAYYKLPIETKSKFHITSGHETVIAKATFFGTEKNLDIKNNFIYDHIYKYQHELLDHSKSLDDDKSELKSLHQFAVLEFERPTQILPSSVLIGSKLDMDVHTNMCRLAFQGKVLEVFTDKNYHMSQLSAVKVCKNKSKDGVVERVLNENEVIVKNLLKKDTNIQLFLGFKVLLSTGEEGMIDGTFGQSGKLKIRISGGLKDTTKTLLEKNFTGGRKKGKANTVQQPSLALKETEGSQFVNVTLSFKKFVFSNDKKMIQA</sequence>
<dbReference type="PROSITE" id="PS51722">
    <property type="entry name" value="G_TR_2"/>
    <property type="match status" value="1"/>
</dbReference>
<keyword evidence="9" id="KW-0547">Nucleotide-binding</keyword>
<keyword evidence="12" id="KW-0342">GTP-binding</keyword>
<protein>
    <recommendedName>
        <fullName evidence="5">Selenocysteine-specific elongation factor</fullName>
    </recommendedName>
    <alternativeName>
        <fullName evidence="17">Elongation factor sec</fullName>
    </alternativeName>
    <alternativeName>
        <fullName evidence="16">Eukaryotic elongation factor, selenocysteine-tRNA-specific</fullName>
    </alternativeName>
</protein>
<proteinExistence type="predicted"/>
<dbReference type="PANTHER" id="PTHR43721">
    <property type="entry name" value="ELONGATION FACTOR TU-RELATED"/>
    <property type="match status" value="1"/>
</dbReference>
<comment type="cofactor">
    <cofactor evidence="1">
        <name>Mn(2+)</name>
        <dbReference type="ChEBI" id="CHEBI:29035"/>
    </cofactor>
</comment>
<gene>
    <name evidence="19" type="ORF">SK128_000536</name>
</gene>
<dbReference type="Pfam" id="PF21208">
    <property type="entry name" value="euk_SelB_III"/>
    <property type="match status" value="1"/>
</dbReference>
<evidence type="ECO:0000256" key="10">
    <source>
        <dbReference type="ARBA" id="ARBA00022801"/>
    </source>
</evidence>
<dbReference type="Gene3D" id="2.40.30.10">
    <property type="entry name" value="Translation factors"/>
    <property type="match status" value="2"/>
</dbReference>
<comment type="function">
    <text evidence="15">Translation factor required for the incorporation of the rare amino acid selenocysteine encoded by UGA codons. Replaces the eRF1-eRF3-GTP ternary complex for the insertion of selenocysteine directed by the UGA codon. Insertion of selenocysteine at UGA codons is mediated by SECISBP2 and EEFSEC: SECISBP2 (1) specifically binds the SECIS sequence once the 80S ribosome encounters an in-frame UGA codon and (2) contacts the RPS27A/eS31 of the 40S ribosome before ribosome stalling. (3) GTP-bound EEFSEC then delivers selenocysteinyl-tRNA(Sec) to the 80S ribosome and adopts a preaccommodated state conformation. (4) After GTP hydrolysis, EEFSEC dissociates from the assembly, selenocysteinyl-tRNA(Sec) accommodates, and peptide bond synthesis and selenoprotein elongation occur.</text>
</comment>
<keyword evidence="8" id="KW-0597">Phosphoprotein</keyword>
<comment type="catalytic activity">
    <reaction evidence="14">
        <text>GTP + H2O = GDP + phosphate + H(+)</text>
        <dbReference type="Rhea" id="RHEA:19669"/>
        <dbReference type="ChEBI" id="CHEBI:15377"/>
        <dbReference type="ChEBI" id="CHEBI:15378"/>
        <dbReference type="ChEBI" id="CHEBI:37565"/>
        <dbReference type="ChEBI" id="CHEBI:43474"/>
        <dbReference type="ChEBI" id="CHEBI:58189"/>
    </reaction>
    <physiologicalReaction direction="left-to-right" evidence="14">
        <dbReference type="Rhea" id="RHEA:19670"/>
    </physiologicalReaction>
</comment>
<dbReference type="CDD" id="cd01889">
    <property type="entry name" value="SelB_euk"/>
    <property type="match status" value="1"/>
</dbReference>
<dbReference type="InterPro" id="IPR049393">
    <property type="entry name" value="eEFSec_III"/>
</dbReference>
<dbReference type="PANTHER" id="PTHR43721:SF11">
    <property type="entry name" value="SELENOCYSTEINE-SPECIFIC ELONGATION FACTOR"/>
    <property type="match status" value="1"/>
</dbReference>
<evidence type="ECO:0000256" key="12">
    <source>
        <dbReference type="ARBA" id="ARBA00023134"/>
    </source>
</evidence>
<dbReference type="FunFam" id="3.40.50.300:FF:000900">
    <property type="entry name" value="Eukaryotic elongation factor, selenocysteine-tRNA-specific"/>
    <property type="match status" value="1"/>
</dbReference>
<evidence type="ECO:0000256" key="9">
    <source>
        <dbReference type="ARBA" id="ARBA00022741"/>
    </source>
</evidence>
<evidence type="ECO:0000256" key="8">
    <source>
        <dbReference type="ARBA" id="ARBA00022553"/>
    </source>
</evidence>
<dbReference type="GO" id="GO:0005737">
    <property type="term" value="C:cytoplasm"/>
    <property type="evidence" value="ECO:0007669"/>
    <property type="project" value="UniProtKB-SubCell"/>
</dbReference>
<evidence type="ECO:0000256" key="2">
    <source>
        <dbReference type="ARBA" id="ARBA00001946"/>
    </source>
</evidence>
<dbReference type="GO" id="GO:0005525">
    <property type="term" value="F:GTP binding"/>
    <property type="evidence" value="ECO:0007669"/>
    <property type="project" value="UniProtKB-KW"/>
</dbReference>
<evidence type="ECO:0000256" key="7">
    <source>
        <dbReference type="ARBA" id="ARBA00022490"/>
    </source>
</evidence>
<dbReference type="GO" id="GO:0001514">
    <property type="term" value="P:selenocysteine incorporation"/>
    <property type="evidence" value="ECO:0007669"/>
    <property type="project" value="TreeGrafter"/>
</dbReference>
<accession>A0AAN9A6S6</accession>
<keyword evidence="11" id="KW-0648">Protein biosynthesis</keyword>
<dbReference type="GO" id="GO:0003746">
    <property type="term" value="F:translation elongation factor activity"/>
    <property type="evidence" value="ECO:0007669"/>
    <property type="project" value="TreeGrafter"/>
</dbReference>
<organism evidence="19 20">
    <name type="scientific">Halocaridina rubra</name>
    <name type="common">Hawaiian red shrimp</name>
    <dbReference type="NCBI Taxonomy" id="373956"/>
    <lineage>
        <taxon>Eukaryota</taxon>
        <taxon>Metazoa</taxon>
        <taxon>Ecdysozoa</taxon>
        <taxon>Arthropoda</taxon>
        <taxon>Crustacea</taxon>
        <taxon>Multicrustacea</taxon>
        <taxon>Malacostraca</taxon>
        <taxon>Eumalacostraca</taxon>
        <taxon>Eucarida</taxon>
        <taxon>Decapoda</taxon>
        <taxon>Pleocyemata</taxon>
        <taxon>Caridea</taxon>
        <taxon>Atyoidea</taxon>
        <taxon>Atyidae</taxon>
        <taxon>Halocaridina</taxon>
    </lineage>
</organism>
<keyword evidence="13" id="KW-0539">Nucleus</keyword>
<dbReference type="Pfam" id="PF21131">
    <property type="entry name" value="eEFSec_4th"/>
    <property type="match status" value="1"/>
</dbReference>
<dbReference type="PRINTS" id="PR00315">
    <property type="entry name" value="ELONGATNFCT"/>
</dbReference>
<dbReference type="FunFam" id="2.40.30.10:FF:000052">
    <property type="entry name" value="Selenocysteine-specific elongation factor EF-Sec"/>
    <property type="match status" value="1"/>
</dbReference>
<evidence type="ECO:0000256" key="3">
    <source>
        <dbReference type="ARBA" id="ARBA00004123"/>
    </source>
</evidence>
<keyword evidence="6" id="KW-0488">Methylation</keyword>
<evidence type="ECO:0000256" key="1">
    <source>
        <dbReference type="ARBA" id="ARBA00001936"/>
    </source>
</evidence>
<dbReference type="InterPro" id="IPR009000">
    <property type="entry name" value="Transl_B-barrel_sf"/>
</dbReference>
<feature type="domain" description="Tr-type G" evidence="18">
    <location>
        <begin position="5"/>
        <end position="202"/>
    </location>
</feature>
<dbReference type="SUPFAM" id="SSF50447">
    <property type="entry name" value="Translation proteins"/>
    <property type="match status" value="1"/>
</dbReference>
<dbReference type="AlphaFoldDB" id="A0AAN9A6S6"/>
<dbReference type="SUPFAM" id="SSF52540">
    <property type="entry name" value="P-loop containing nucleoside triphosphate hydrolases"/>
    <property type="match status" value="1"/>
</dbReference>
<dbReference type="GO" id="GO:0005634">
    <property type="term" value="C:nucleus"/>
    <property type="evidence" value="ECO:0007669"/>
    <property type="project" value="UniProtKB-SubCell"/>
</dbReference>
<dbReference type="CDD" id="cd03696">
    <property type="entry name" value="SelB_II"/>
    <property type="match status" value="1"/>
</dbReference>
<dbReference type="InterPro" id="IPR000795">
    <property type="entry name" value="T_Tr_GTP-bd_dom"/>
</dbReference>
<keyword evidence="7" id="KW-0963">Cytoplasm</keyword>
<evidence type="ECO:0000313" key="19">
    <source>
        <dbReference type="EMBL" id="KAK7082836.1"/>
    </source>
</evidence>
<evidence type="ECO:0000256" key="13">
    <source>
        <dbReference type="ARBA" id="ARBA00023242"/>
    </source>
</evidence>
<dbReference type="CDD" id="cd04094">
    <property type="entry name" value="eSelB_III"/>
    <property type="match status" value="1"/>
</dbReference>